<comment type="caution">
    <text evidence="3">The sequence shown here is derived from an EMBL/GenBank/DDBJ whole genome shotgun (WGS) entry which is preliminary data.</text>
</comment>
<feature type="chain" id="PRO_5024355520" description="Lipoprotein" evidence="2">
    <location>
        <begin position="24"/>
        <end position="260"/>
    </location>
</feature>
<dbReference type="Proteomes" id="UP000323876">
    <property type="component" value="Unassembled WGS sequence"/>
</dbReference>
<dbReference type="EMBL" id="VXLC01000051">
    <property type="protein sequence ID" value="KAA8877339.1"/>
    <property type="molecule type" value="Genomic_DNA"/>
</dbReference>
<proteinExistence type="predicted"/>
<protein>
    <recommendedName>
        <fullName evidence="5">Lipoprotein</fullName>
    </recommendedName>
</protein>
<keyword evidence="4" id="KW-1185">Reference proteome</keyword>
<feature type="signal peptide" evidence="2">
    <location>
        <begin position="1"/>
        <end position="23"/>
    </location>
</feature>
<name>A0A5N0DN44_9NOCA</name>
<evidence type="ECO:0000256" key="2">
    <source>
        <dbReference type="SAM" id="SignalP"/>
    </source>
</evidence>
<gene>
    <name evidence="3" type="ORF">F3087_45025</name>
</gene>
<evidence type="ECO:0000313" key="3">
    <source>
        <dbReference type="EMBL" id="KAA8877339.1"/>
    </source>
</evidence>
<evidence type="ECO:0008006" key="5">
    <source>
        <dbReference type="Google" id="ProtNLM"/>
    </source>
</evidence>
<sequence>MSRNIRNLVICLSVVIVGTGVCACDPDKQPSKPDPAFSNVWSAEPGIDLFSRGTELVRAAHESGWLVNRAGIDNAYIGYREALAPPDNDHDMDVLFTEQKTFQGADSVLQAGKETDYSRVTALSANGKTVTATVCRYVVPEKGVNSGNLNDFASTMSVVDLRLENTGSEPGKTGVADNDPGQHDPAAHRVPSWNVFGTWKITKIKRNLDADPEGCRSWFQQQIPGLIAEPGSKTLKFPPTLQIPPQPVAVQYPEWISPSQ</sequence>
<accession>A0A5N0DN44</accession>
<dbReference type="RefSeq" id="WP_150408349.1">
    <property type="nucleotide sequence ID" value="NZ_VXLC01000051.1"/>
</dbReference>
<reference evidence="3 4" key="1">
    <citation type="submission" date="2019-09" db="EMBL/GenBank/DDBJ databases">
        <authorList>
            <person name="Wang X."/>
        </authorList>
    </citation>
    <scope>NUCLEOTIDE SEQUENCE [LARGE SCALE GENOMIC DNA]</scope>
    <source>
        <strain evidence="3 4">CICC 11023</strain>
    </source>
</reference>
<keyword evidence="2" id="KW-0732">Signal</keyword>
<organism evidence="3 4">
    <name type="scientific">Nocardia colli</name>
    <dbReference type="NCBI Taxonomy" id="2545717"/>
    <lineage>
        <taxon>Bacteria</taxon>
        <taxon>Bacillati</taxon>
        <taxon>Actinomycetota</taxon>
        <taxon>Actinomycetes</taxon>
        <taxon>Mycobacteriales</taxon>
        <taxon>Nocardiaceae</taxon>
        <taxon>Nocardia</taxon>
    </lineage>
</organism>
<evidence type="ECO:0000313" key="4">
    <source>
        <dbReference type="Proteomes" id="UP000323876"/>
    </source>
</evidence>
<dbReference type="AlphaFoldDB" id="A0A5N0DN44"/>
<evidence type="ECO:0000256" key="1">
    <source>
        <dbReference type="SAM" id="MobiDB-lite"/>
    </source>
</evidence>
<dbReference type="OrthoDB" id="4579707at2"/>
<feature type="region of interest" description="Disordered" evidence="1">
    <location>
        <begin position="165"/>
        <end position="189"/>
    </location>
</feature>
<dbReference type="PROSITE" id="PS51257">
    <property type="entry name" value="PROKAR_LIPOPROTEIN"/>
    <property type="match status" value="1"/>
</dbReference>